<evidence type="ECO:0000313" key="1">
    <source>
        <dbReference type="EMBL" id="VAW12937.1"/>
    </source>
</evidence>
<name>A0A3B0TI08_9ZZZZ</name>
<protein>
    <recommendedName>
        <fullName evidence="2">MSHA biogenesis protein MshK</fullName>
    </recommendedName>
</protein>
<organism evidence="1">
    <name type="scientific">hydrothermal vent metagenome</name>
    <dbReference type="NCBI Taxonomy" id="652676"/>
    <lineage>
        <taxon>unclassified sequences</taxon>
        <taxon>metagenomes</taxon>
        <taxon>ecological metagenomes</taxon>
    </lineage>
</organism>
<proteinExistence type="predicted"/>
<dbReference type="EMBL" id="UOEN01000134">
    <property type="protein sequence ID" value="VAW12937.1"/>
    <property type="molecule type" value="Genomic_DNA"/>
</dbReference>
<sequence length="118" mass="13079">MRKIFLVVTLSLIILGFSSGFLFAEEDSFVYDDRGKRDPFVPLVNSKGMIVNIEKDYIISDLHLEGIMAGASGKSIAILNGRIVKIGESVGDFLIKKVDIDSVTLTKGEKEFVLRLKK</sequence>
<gene>
    <name evidence="1" type="ORF">MNBD_BACTEROID05-1194</name>
</gene>
<reference evidence="1" key="1">
    <citation type="submission" date="2018-06" db="EMBL/GenBank/DDBJ databases">
        <authorList>
            <person name="Zhirakovskaya E."/>
        </authorList>
    </citation>
    <scope>NUCLEOTIDE SEQUENCE</scope>
</reference>
<dbReference type="AlphaFoldDB" id="A0A3B0TI08"/>
<accession>A0A3B0TI08</accession>
<evidence type="ECO:0008006" key="2">
    <source>
        <dbReference type="Google" id="ProtNLM"/>
    </source>
</evidence>